<comment type="function">
    <text evidence="5">A non-essential component of RNA polymerase (RNAP).</text>
</comment>
<comment type="similarity">
    <text evidence="5">Belongs to the RNA polymerase subunit epsilon family.</text>
</comment>
<evidence type="ECO:0000256" key="4">
    <source>
        <dbReference type="ARBA" id="ARBA00023163"/>
    </source>
</evidence>
<organism evidence="6 7">
    <name type="scientific">Oikeobacillus pervagus</name>
    <dbReference type="NCBI Taxonomy" id="1325931"/>
    <lineage>
        <taxon>Bacteria</taxon>
        <taxon>Bacillati</taxon>
        <taxon>Bacillota</taxon>
        <taxon>Bacilli</taxon>
        <taxon>Bacillales</taxon>
        <taxon>Bacillaceae</taxon>
        <taxon>Oikeobacillus</taxon>
    </lineage>
</organism>
<dbReference type="InterPro" id="IPR009907">
    <property type="entry name" value="RpoY"/>
</dbReference>
<protein>
    <recommendedName>
        <fullName evidence="5">DNA-directed RNA polymerase subunit epsilon</fullName>
        <shortName evidence="5">RNAP epsilon subunit</shortName>
        <ecNumber evidence="5">2.7.7.6</ecNumber>
    </recommendedName>
    <alternativeName>
        <fullName evidence="5">RNA polymerase epsilon subunit</fullName>
    </alternativeName>
    <alternativeName>
        <fullName evidence="5">Transcriptase subunit epsilon</fullName>
    </alternativeName>
</protein>
<comment type="caution">
    <text evidence="6">The sequence shown here is derived from an EMBL/GenBank/DDBJ whole genome shotgun (WGS) entry which is preliminary data.</text>
</comment>
<comment type="subunit">
    <text evidence="5">RNAP is composed of a core of 2 alpha, a beta and a beta' subunit. The core is associated with a delta subunit, and at least one of epsilon or omega. When a sigma factor is associated with the core the holoenzyme is formed, which can initiate transcription.</text>
</comment>
<dbReference type="Gene3D" id="3.10.20.730">
    <property type="entry name" value="RNAP, epsilon subunit-like"/>
    <property type="match status" value="1"/>
</dbReference>
<dbReference type="RefSeq" id="WP_307256802.1">
    <property type="nucleotide sequence ID" value="NZ_JAUSUC010000011.1"/>
</dbReference>
<dbReference type="GO" id="GO:0000428">
    <property type="term" value="C:DNA-directed RNA polymerase complex"/>
    <property type="evidence" value="ECO:0007669"/>
    <property type="project" value="UniProtKB-KW"/>
</dbReference>
<dbReference type="HAMAP" id="MF_01553">
    <property type="entry name" value="RNApol_bact_RpoY"/>
    <property type="match status" value="1"/>
</dbReference>
<comment type="catalytic activity">
    <reaction evidence="5">
        <text>RNA(n) + a ribonucleoside 5'-triphosphate = RNA(n+1) + diphosphate</text>
        <dbReference type="Rhea" id="RHEA:21248"/>
        <dbReference type="Rhea" id="RHEA-COMP:14527"/>
        <dbReference type="Rhea" id="RHEA-COMP:17342"/>
        <dbReference type="ChEBI" id="CHEBI:33019"/>
        <dbReference type="ChEBI" id="CHEBI:61557"/>
        <dbReference type="ChEBI" id="CHEBI:140395"/>
        <dbReference type="EC" id="2.7.7.6"/>
    </reaction>
</comment>
<dbReference type="GO" id="GO:0003899">
    <property type="term" value="F:DNA-directed RNA polymerase activity"/>
    <property type="evidence" value="ECO:0007669"/>
    <property type="project" value="UniProtKB-UniRule"/>
</dbReference>
<evidence type="ECO:0000256" key="1">
    <source>
        <dbReference type="ARBA" id="ARBA00022478"/>
    </source>
</evidence>
<name>A0AAJ1SXU2_9BACI</name>
<evidence type="ECO:0000256" key="3">
    <source>
        <dbReference type="ARBA" id="ARBA00022695"/>
    </source>
</evidence>
<evidence type="ECO:0000256" key="2">
    <source>
        <dbReference type="ARBA" id="ARBA00022679"/>
    </source>
</evidence>
<dbReference type="Pfam" id="PF07288">
    <property type="entry name" value="RpoY"/>
    <property type="match status" value="1"/>
</dbReference>
<sequence length="68" mass="8349">MIYKIYYQDSKTEIPVRENTKTLFMEAISERDVRQKLKNRPINVEYIQLLEGPYLEYEKQREDFKVES</sequence>
<keyword evidence="7" id="KW-1185">Reference proteome</keyword>
<dbReference type="Proteomes" id="UP001237207">
    <property type="component" value="Unassembled WGS sequence"/>
</dbReference>
<dbReference type="GO" id="GO:0006351">
    <property type="term" value="P:DNA-templated transcription"/>
    <property type="evidence" value="ECO:0007669"/>
    <property type="project" value="UniProtKB-UniRule"/>
</dbReference>
<dbReference type="AlphaFoldDB" id="A0AAJ1SXU2"/>
<keyword evidence="3 5" id="KW-0548">Nucleotidyltransferase</keyword>
<dbReference type="EMBL" id="JAUSUC010000011">
    <property type="protein sequence ID" value="MDQ0214808.1"/>
    <property type="molecule type" value="Genomic_DNA"/>
</dbReference>
<keyword evidence="1 5" id="KW-0240">DNA-directed RNA polymerase</keyword>
<evidence type="ECO:0000313" key="7">
    <source>
        <dbReference type="Proteomes" id="UP001237207"/>
    </source>
</evidence>
<accession>A0AAJ1SXU2</accession>
<reference evidence="6" key="1">
    <citation type="submission" date="2023-07" db="EMBL/GenBank/DDBJ databases">
        <title>Genomic Encyclopedia of Type Strains, Phase IV (KMG-IV): sequencing the most valuable type-strain genomes for metagenomic binning, comparative biology and taxonomic classification.</title>
        <authorList>
            <person name="Goeker M."/>
        </authorList>
    </citation>
    <scope>NUCLEOTIDE SEQUENCE</scope>
    <source>
        <strain evidence="6">DSM 23947</strain>
    </source>
</reference>
<dbReference type="EC" id="2.7.7.6" evidence="5"/>
<dbReference type="NCBIfam" id="NF010188">
    <property type="entry name" value="PRK13667.1"/>
    <property type="match status" value="1"/>
</dbReference>
<dbReference type="GO" id="GO:0003677">
    <property type="term" value="F:DNA binding"/>
    <property type="evidence" value="ECO:0007669"/>
    <property type="project" value="UniProtKB-UniRule"/>
</dbReference>
<gene>
    <name evidence="5" type="primary">rpoY</name>
    <name evidence="6" type="ORF">J2S13_001205</name>
</gene>
<keyword evidence="2 5" id="KW-0808">Transferase</keyword>
<evidence type="ECO:0000256" key="5">
    <source>
        <dbReference type="HAMAP-Rule" id="MF_01553"/>
    </source>
</evidence>
<keyword evidence="4 5" id="KW-0804">Transcription</keyword>
<evidence type="ECO:0000313" key="6">
    <source>
        <dbReference type="EMBL" id="MDQ0214808.1"/>
    </source>
</evidence>
<proteinExistence type="inferred from homology"/>